<organism evidence="2 3">
    <name type="scientific">Enterovibrio nigricans DSM 22720</name>
    <dbReference type="NCBI Taxonomy" id="1121868"/>
    <lineage>
        <taxon>Bacteria</taxon>
        <taxon>Pseudomonadati</taxon>
        <taxon>Pseudomonadota</taxon>
        <taxon>Gammaproteobacteria</taxon>
        <taxon>Vibrionales</taxon>
        <taxon>Vibrionaceae</taxon>
        <taxon>Enterovibrio</taxon>
    </lineage>
</organism>
<feature type="transmembrane region" description="Helical" evidence="1">
    <location>
        <begin position="107"/>
        <end position="129"/>
    </location>
</feature>
<evidence type="ECO:0000313" key="3">
    <source>
        <dbReference type="Proteomes" id="UP000190162"/>
    </source>
</evidence>
<feature type="transmembrane region" description="Helical" evidence="1">
    <location>
        <begin position="33"/>
        <end position="53"/>
    </location>
</feature>
<dbReference type="OrthoDB" id="9996588at2"/>
<accession>A0A1T4VX88</accession>
<sequence>MNSTTKRARYQQRTQDVLRVLGIDVAYIRKFRFSAGVFVALFSLAWIALIVPMSSGDPHSAHHHVSGINSDPWLLTLMIIGMMLPMISAHLLHIANSLNPRHRLPAMSLFTAIYTICWLLLLMGIATAVELPVRAFAIPHEIYNGLAVTFLLLAWWWGQNPINKSIKNRCGGLGVVQASGFRLYKSIVSYALVTWVRCAVECSLVMIAMVFMSKHSVVLMLLMTIVLLVERYLVTNKFRSVSAIWALLAVWTLI</sequence>
<dbReference type="InterPro" id="IPR018688">
    <property type="entry name" value="PpoB2-like"/>
</dbReference>
<feature type="transmembrane region" description="Helical" evidence="1">
    <location>
        <begin position="73"/>
        <end position="95"/>
    </location>
</feature>
<proteinExistence type="predicted"/>
<feature type="transmembrane region" description="Helical" evidence="1">
    <location>
        <begin position="141"/>
        <end position="158"/>
    </location>
</feature>
<feature type="transmembrane region" description="Helical" evidence="1">
    <location>
        <begin position="217"/>
        <end position="234"/>
    </location>
</feature>
<name>A0A1T4VX88_9GAMM</name>
<keyword evidence="3" id="KW-1185">Reference proteome</keyword>
<keyword evidence="1" id="KW-1133">Transmembrane helix</keyword>
<dbReference type="RefSeq" id="WP_078754485.1">
    <property type="nucleotide sequence ID" value="NZ_FUXU01000111.1"/>
</dbReference>
<dbReference type="AlphaFoldDB" id="A0A1T4VX88"/>
<evidence type="ECO:0000313" key="2">
    <source>
        <dbReference type="EMBL" id="SKA69101.1"/>
    </source>
</evidence>
<dbReference type="Proteomes" id="UP000190162">
    <property type="component" value="Unassembled WGS sequence"/>
</dbReference>
<protein>
    <submittedName>
        <fullName evidence="2">Predicted metal-binding integral membrane protein</fullName>
    </submittedName>
</protein>
<dbReference type="EMBL" id="FUXU01000111">
    <property type="protein sequence ID" value="SKA69101.1"/>
    <property type="molecule type" value="Genomic_DNA"/>
</dbReference>
<gene>
    <name evidence="2" type="ORF">SAMN02745132_04403</name>
</gene>
<feature type="transmembrane region" description="Helical" evidence="1">
    <location>
        <begin position="187"/>
        <end position="211"/>
    </location>
</feature>
<evidence type="ECO:0000256" key="1">
    <source>
        <dbReference type="SAM" id="Phobius"/>
    </source>
</evidence>
<dbReference type="Pfam" id="PF09948">
    <property type="entry name" value="PpoB2"/>
    <property type="match status" value="1"/>
</dbReference>
<keyword evidence="1" id="KW-0472">Membrane</keyword>
<keyword evidence="1" id="KW-0812">Transmembrane</keyword>
<reference evidence="3" key="1">
    <citation type="submission" date="2017-02" db="EMBL/GenBank/DDBJ databases">
        <authorList>
            <person name="Varghese N."/>
            <person name="Submissions S."/>
        </authorList>
    </citation>
    <scope>NUCLEOTIDE SEQUENCE [LARGE SCALE GENOMIC DNA]</scope>
    <source>
        <strain evidence="3">DSM 22720</strain>
    </source>
</reference>